<dbReference type="EMBL" id="GL385401">
    <property type="protein sequence ID" value="EJT70845.1"/>
    <property type="molecule type" value="Genomic_DNA"/>
</dbReference>
<accession>J3PED7</accession>
<dbReference type="AlphaFoldDB" id="J3PED7"/>
<reference evidence="4" key="1">
    <citation type="submission" date="2010-07" db="EMBL/GenBank/DDBJ databases">
        <title>The genome sequence of Gaeumannomyces graminis var. tritici strain R3-111a-1.</title>
        <authorList>
            <consortium name="The Broad Institute Genome Sequencing Platform"/>
            <person name="Ma L.-J."/>
            <person name="Dead R."/>
            <person name="Young S."/>
            <person name="Zeng Q."/>
            <person name="Koehrsen M."/>
            <person name="Alvarado L."/>
            <person name="Berlin A."/>
            <person name="Chapman S.B."/>
            <person name="Chen Z."/>
            <person name="Freedman E."/>
            <person name="Gellesch M."/>
            <person name="Goldberg J."/>
            <person name="Griggs A."/>
            <person name="Gujja S."/>
            <person name="Heilman E.R."/>
            <person name="Heiman D."/>
            <person name="Hepburn T."/>
            <person name="Howarth C."/>
            <person name="Jen D."/>
            <person name="Larson L."/>
            <person name="Mehta T."/>
            <person name="Neiman D."/>
            <person name="Pearson M."/>
            <person name="Roberts A."/>
            <person name="Saif S."/>
            <person name="Shea T."/>
            <person name="Shenoy N."/>
            <person name="Sisk P."/>
            <person name="Stolte C."/>
            <person name="Sykes S."/>
            <person name="Walk T."/>
            <person name="White J."/>
            <person name="Yandava C."/>
            <person name="Haas B."/>
            <person name="Nusbaum C."/>
            <person name="Birren B."/>
        </authorList>
    </citation>
    <scope>NUCLEOTIDE SEQUENCE [LARGE SCALE GENOMIC DNA]</scope>
    <source>
        <strain evidence="4">R3-111a-1</strain>
    </source>
</reference>
<protein>
    <submittedName>
        <fullName evidence="2 3">Uncharacterized protein</fullName>
    </submittedName>
</protein>
<keyword evidence="1" id="KW-0472">Membrane</keyword>
<feature type="transmembrane region" description="Helical" evidence="1">
    <location>
        <begin position="6"/>
        <end position="30"/>
    </location>
</feature>
<evidence type="ECO:0000313" key="3">
    <source>
        <dbReference type="EnsemblFungi" id="EJT70845"/>
    </source>
</evidence>
<keyword evidence="1" id="KW-0812">Transmembrane</keyword>
<evidence type="ECO:0000313" key="2">
    <source>
        <dbReference type="EMBL" id="EJT70845.1"/>
    </source>
</evidence>
<evidence type="ECO:0000313" key="4">
    <source>
        <dbReference type="Proteomes" id="UP000006039"/>
    </source>
</evidence>
<reference evidence="3" key="5">
    <citation type="submission" date="2018-04" db="UniProtKB">
        <authorList>
            <consortium name="EnsemblFungi"/>
        </authorList>
    </citation>
    <scope>IDENTIFICATION</scope>
    <source>
        <strain evidence="3">R3-111a-1</strain>
    </source>
</reference>
<organism evidence="2">
    <name type="scientific">Gaeumannomyces tritici (strain R3-111a-1)</name>
    <name type="common">Wheat and barley take-all root rot fungus</name>
    <name type="synonym">Gaeumannomyces graminis var. tritici</name>
    <dbReference type="NCBI Taxonomy" id="644352"/>
    <lineage>
        <taxon>Eukaryota</taxon>
        <taxon>Fungi</taxon>
        <taxon>Dikarya</taxon>
        <taxon>Ascomycota</taxon>
        <taxon>Pezizomycotina</taxon>
        <taxon>Sordariomycetes</taxon>
        <taxon>Sordariomycetidae</taxon>
        <taxon>Magnaporthales</taxon>
        <taxon>Magnaporthaceae</taxon>
        <taxon>Gaeumannomyces</taxon>
    </lineage>
</organism>
<sequence length="129" mass="14621">MALSAGAIVGVVLGVLVLAFALIVGLRFLWIIHELRKPWGISLEHLHDDSEAGQYTRHIFGQYLEAITPTNEQHIYHFRNALVDDVATFISNHLDLSRYTYGKCSVDLAKFVDAAGDLEDWNIFNEYEE</sequence>
<dbReference type="Proteomes" id="UP000006039">
    <property type="component" value="Unassembled WGS sequence"/>
</dbReference>
<gene>
    <name evidence="3" type="primary">20352326</name>
    <name evidence="2" type="ORF">GGTG_11868</name>
</gene>
<evidence type="ECO:0000256" key="1">
    <source>
        <dbReference type="SAM" id="Phobius"/>
    </source>
</evidence>
<proteinExistence type="predicted"/>
<reference evidence="3" key="4">
    <citation type="journal article" date="2015" name="G3 (Bethesda)">
        <title>Genome sequences of three phytopathogenic species of the Magnaporthaceae family of fungi.</title>
        <authorList>
            <person name="Okagaki L.H."/>
            <person name="Nunes C.C."/>
            <person name="Sailsbery J."/>
            <person name="Clay B."/>
            <person name="Brown D."/>
            <person name="John T."/>
            <person name="Oh Y."/>
            <person name="Young N."/>
            <person name="Fitzgerald M."/>
            <person name="Haas B.J."/>
            <person name="Zeng Q."/>
            <person name="Young S."/>
            <person name="Adiconis X."/>
            <person name="Fan L."/>
            <person name="Levin J.Z."/>
            <person name="Mitchell T.K."/>
            <person name="Okubara P.A."/>
            <person name="Farman M.L."/>
            <person name="Kohn L.M."/>
            <person name="Birren B."/>
            <person name="Ma L.-J."/>
            <person name="Dean R.A."/>
        </authorList>
    </citation>
    <scope>NUCLEOTIDE SEQUENCE</scope>
    <source>
        <strain evidence="3">R3-111a-1</strain>
    </source>
</reference>
<dbReference type="VEuPathDB" id="FungiDB:GGTG_11868"/>
<dbReference type="EnsemblFungi" id="EJT70845">
    <property type="protein sequence ID" value="EJT70845"/>
    <property type="gene ID" value="GGTG_11868"/>
</dbReference>
<dbReference type="RefSeq" id="XP_009228023.1">
    <property type="nucleotide sequence ID" value="XM_009229759.1"/>
</dbReference>
<dbReference type="GeneID" id="20352326"/>
<reference evidence="2" key="3">
    <citation type="submission" date="2010-09" db="EMBL/GenBank/DDBJ databases">
        <title>Annotation of Gaeumannomyces graminis var. tritici R3-111a-1.</title>
        <authorList>
            <consortium name="The Broad Institute Genome Sequencing Platform"/>
            <person name="Ma L.-J."/>
            <person name="Dead R."/>
            <person name="Young S.K."/>
            <person name="Zeng Q."/>
            <person name="Gargeya S."/>
            <person name="Fitzgerald M."/>
            <person name="Haas B."/>
            <person name="Abouelleil A."/>
            <person name="Alvarado L."/>
            <person name="Arachchi H.M."/>
            <person name="Berlin A."/>
            <person name="Brown A."/>
            <person name="Chapman S.B."/>
            <person name="Chen Z."/>
            <person name="Dunbar C."/>
            <person name="Freedman E."/>
            <person name="Gearin G."/>
            <person name="Gellesch M."/>
            <person name="Goldberg J."/>
            <person name="Griggs A."/>
            <person name="Gujja S."/>
            <person name="Heiman D."/>
            <person name="Howarth C."/>
            <person name="Larson L."/>
            <person name="Lui A."/>
            <person name="MacDonald P.J.P."/>
            <person name="Mehta T."/>
            <person name="Montmayeur A."/>
            <person name="Murphy C."/>
            <person name="Neiman D."/>
            <person name="Pearson M."/>
            <person name="Priest M."/>
            <person name="Roberts A."/>
            <person name="Saif S."/>
            <person name="Shea T."/>
            <person name="Shenoy N."/>
            <person name="Sisk P."/>
            <person name="Stolte C."/>
            <person name="Sykes S."/>
            <person name="Yandava C."/>
            <person name="Wortman J."/>
            <person name="Nusbaum C."/>
            <person name="Birren B."/>
        </authorList>
    </citation>
    <scope>NUCLEOTIDE SEQUENCE</scope>
    <source>
        <strain evidence="2">R3-111a-1</strain>
    </source>
</reference>
<keyword evidence="1" id="KW-1133">Transmembrane helix</keyword>
<dbReference type="HOGENOM" id="CLU_1948955_0_0_1"/>
<reference evidence="2" key="2">
    <citation type="submission" date="2010-07" db="EMBL/GenBank/DDBJ databases">
        <authorList>
            <consortium name="The Broad Institute Genome Sequencing Platform"/>
            <consortium name="Broad Institute Genome Sequencing Center for Infectious Disease"/>
            <person name="Ma L.-J."/>
            <person name="Dead R."/>
            <person name="Young S."/>
            <person name="Zeng Q."/>
            <person name="Koehrsen M."/>
            <person name="Alvarado L."/>
            <person name="Berlin A."/>
            <person name="Chapman S.B."/>
            <person name="Chen Z."/>
            <person name="Freedman E."/>
            <person name="Gellesch M."/>
            <person name="Goldberg J."/>
            <person name="Griggs A."/>
            <person name="Gujja S."/>
            <person name="Heilman E.R."/>
            <person name="Heiman D."/>
            <person name="Hepburn T."/>
            <person name="Howarth C."/>
            <person name="Jen D."/>
            <person name="Larson L."/>
            <person name="Mehta T."/>
            <person name="Neiman D."/>
            <person name="Pearson M."/>
            <person name="Roberts A."/>
            <person name="Saif S."/>
            <person name="Shea T."/>
            <person name="Shenoy N."/>
            <person name="Sisk P."/>
            <person name="Stolte C."/>
            <person name="Sykes S."/>
            <person name="Walk T."/>
            <person name="White J."/>
            <person name="Yandava C."/>
            <person name="Haas B."/>
            <person name="Nusbaum C."/>
            <person name="Birren B."/>
        </authorList>
    </citation>
    <scope>NUCLEOTIDE SEQUENCE</scope>
    <source>
        <strain evidence="2">R3-111a-1</strain>
    </source>
</reference>
<name>J3PED7_GAET3</name>
<keyword evidence="4" id="KW-1185">Reference proteome</keyword>